<dbReference type="GO" id="GO:0015291">
    <property type="term" value="F:secondary active transmembrane transporter activity"/>
    <property type="evidence" value="ECO:0007669"/>
    <property type="project" value="UniProtKB-ARBA"/>
</dbReference>
<organism evidence="14 15">
    <name type="scientific">Drosophila simulans</name>
    <name type="common">Fruit fly</name>
    <dbReference type="NCBI Taxonomy" id="7240"/>
    <lineage>
        <taxon>Eukaryota</taxon>
        <taxon>Metazoa</taxon>
        <taxon>Ecdysozoa</taxon>
        <taxon>Arthropoda</taxon>
        <taxon>Hexapoda</taxon>
        <taxon>Insecta</taxon>
        <taxon>Pterygota</taxon>
        <taxon>Neoptera</taxon>
        <taxon>Endopterygota</taxon>
        <taxon>Diptera</taxon>
        <taxon>Brachycera</taxon>
        <taxon>Muscomorpha</taxon>
        <taxon>Ephydroidea</taxon>
        <taxon>Drosophilidae</taxon>
        <taxon>Drosophila</taxon>
        <taxon>Sophophora</taxon>
    </lineage>
</organism>
<dbReference type="FunFam" id="1.20.1250.20:FF:000325">
    <property type="entry name" value="Transporter, major facilitator family protein"/>
    <property type="match status" value="1"/>
</dbReference>
<dbReference type="OrthoDB" id="336088at2759"/>
<dbReference type="PANTHER" id="PTHR11662:SF279">
    <property type="entry name" value="VOLTAGE-GATED PURINE NUCLEOTIDE UNIPORTER SLC17A9"/>
    <property type="match status" value="1"/>
</dbReference>
<feature type="transmembrane region" description="Helical" evidence="10">
    <location>
        <begin position="1090"/>
        <end position="1106"/>
    </location>
</feature>
<feature type="transmembrane region" description="Helical" evidence="10">
    <location>
        <begin position="839"/>
        <end position="861"/>
    </location>
</feature>
<feature type="transmembrane region" description="Helical" evidence="10">
    <location>
        <begin position="1158"/>
        <end position="1179"/>
    </location>
</feature>
<proteinExistence type="predicted"/>
<dbReference type="EMBL" id="CM000361">
    <property type="protein sequence ID" value="EDX03714.1"/>
    <property type="molecule type" value="Genomic_DNA"/>
</dbReference>
<dbReference type="Gene3D" id="2.30.30.1150">
    <property type="match status" value="1"/>
</dbReference>
<evidence type="ECO:0000313" key="15">
    <source>
        <dbReference type="Proteomes" id="UP000000304"/>
    </source>
</evidence>
<dbReference type="Pfam" id="PF13832">
    <property type="entry name" value="zf-HC5HC2H_2"/>
    <property type="match status" value="1"/>
</dbReference>
<evidence type="ECO:0000256" key="1">
    <source>
        <dbReference type="ARBA" id="ARBA00004141"/>
    </source>
</evidence>
<feature type="compositionally biased region" description="Acidic residues" evidence="9">
    <location>
        <begin position="58"/>
        <end position="68"/>
    </location>
</feature>
<feature type="region of interest" description="Disordered" evidence="9">
    <location>
        <begin position="770"/>
        <end position="817"/>
    </location>
</feature>
<dbReference type="Gene3D" id="1.20.1250.20">
    <property type="entry name" value="MFS general substrate transporter like domains"/>
    <property type="match status" value="2"/>
</dbReference>
<evidence type="ECO:0000256" key="5">
    <source>
        <dbReference type="ARBA" id="ARBA00022833"/>
    </source>
</evidence>
<feature type="region of interest" description="Disordered" evidence="9">
    <location>
        <begin position="19"/>
        <end position="70"/>
    </location>
</feature>
<dbReference type="CDD" id="cd15562">
    <property type="entry name" value="PHD2_PHF14"/>
    <property type="match status" value="1"/>
</dbReference>
<protein>
    <submittedName>
        <fullName evidence="14">GD22709</fullName>
    </submittedName>
</protein>
<dbReference type="PROSITE" id="PS51805">
    <property type="entry name" value="EPHD"/>
    <property type="match status" value="1"/>
</dbReference>
<evidence type="ECO:0000256" key="4">
    <source>
        <dbReference type="ARBA" id="ARBA00022771"/>
    </source>
</evidence>
<evidence type="ECO:0000313" key="14">
    <source>
        <dbReference type="EMBL" id="EDX03714.1"/>
    </source>
</evidence>
<dbReference type="PANTHER" id="PTHR11662">
    <property type="entry name" value="SOLUTE CARRIER FAMILY 17"/>
    <property type="match status" value="1"/>
</dbReference>
<dbReference type="GO" id="GO:0008270">
    <property type="term" value="F:zinc ion binding"/>
    <property type="evidence" value="ECO:0007669"/>
    <property type="project" value="UniProtKB-KW"/>
</dbReference>
<keyword evidence="4 8" id="KW-0863">Zinc-finger</keyword>
<reference evidence="14 15" key="1">
    <citation type="journal article" date="2007" name="Nature">
        <title>Evolution of genes and genomes on the Drosophila phylogeny.</title>
        <authorList>
            <consortium name="Drosophila 12 Genomes Consortium"/>
            <person name="Clark A.G."/>
            <person name="Eisen M.B."/>
            <person name="Smith D.R."/>
            <person name="Bergman C.M."/>
            <person name="Oliver B."/>
            <person name="Markow T.A."/>
            <person name="Kaufman T.C."/>
            <person name="Kellis M."/>
            <person name="Gelbart W."/>
            <person name="Iyer V.N."/>
            <person name="Pollard D.A."/>
            <person name="Sackton T.B."/>
            <person name="Larracuente A.M."/>
            <person name="Singh N.D."/>
            <person name="Abad J.P."/>
            <person name="Abt D.N."/>
            <person name="Adryan B."/>
            <person name="Aguade M."/>
            <person name="Akashi H."/>
            <person name="Anderson W.W."/>
            <person name="Aquadro C.F."/>
            <person name="Ardell D.H."/>
            <person name="Arguello R."/>
            <person name="Artieri C.G."/>
            <person name="Barbash D.A."/>
            <person name="Barker D."/>
            <person name="Barsanti P."/>
            <person name="Batterham P."/>
            <person name="Batzoglou S."/>
            <person name="Begun D."/>
            <person name="Bhutkar A."/>
            <person name="Blanco E."/>
            <person name="Bosak S.A."/>
            <person name="Bradley R.K."/>
            <person name="Brand A.D."/>
            <person name="Brent M.R."/>
            <person name="Brooks A.N."/>
            <person name="Brown R.H."/>
            <person name="Butlin R.K."/>
            <person name="Caggese C."/>
            <person name="Calvi B.R."/>
            <person name="Bernardo de Carvalho A."/>
            <person name="Caspi A."/>
            <person name="Castrezana S."/>
            <person name="Celniker S.E."/>
            <person name="Chang J.L."/>
            <person name="Chapple C."/>
            <person name="Chatterji S."/>
            <person name="Chinwalla A."/>
            <person name="Civetta A."/>
            <person name="Clifton S.W."/>
            <person name="Comeron J.M."/>
            <person name="Costello J.C."/>
            <person name="Coyne J.A."/>
            <person name="Daub J."/>
            <person name="David R.G."/>
            <person name="Delcher A.L."/>
            <person name="Delehaunty K."/>
            <person name="Do C.B."/>
            <person name="Ebling H."/>
            <person name="Edwards K."/>
            <person name="Eickbush T."/>
            <person name="Evans J.D."/>
            <person name="Filipski A."/>
            <person name="Findeiss S."/>
            <person name="Freyhult E."/>
            <person name="Fulton L."/>
            <person name="Fulton R."/>
            <person name="Garcia A.C."/>
            <person name="Gardiner A."/>
            <person name="Garfield D.A."/>
            <person name="Garvin B.E."/>
            <person name="Gibson G."/>
            <person name="Gilbert D."/>
            <person name="Gnerre S."/>
            <person name="Godfrey J."/>
            <person name="Good R."/>
            <person name="Gotea V."/>
            <person name="Gravely B."/>
            <person name="Greenberg A.J."/>
            <person name="Griffiths-Jones S."/>
            <person name="Gross S."/>
            <person name="Guigo R."/>
            <person name="Gustafson E.A."/>
            <person name="Haerty W."/>
            <person name="Hahn M.W."/>
            <person name="Halligan D.L."/>
            <person name="Halpern A.L."/>
            <person name="Halter G.M."/>
            <person name="Han M.V."/>
            <person name="Heger A."/>
            <person name="Hillier L."/>
            <person name="Hinrichs A.S."/>
            <person name="Holmes I."/>
            <person name="Hoskins R.A."/>
            <person name="Hubisz M.J."/>
            <person name="Hultmark D."/>
            <person name="Huntley M.A."/>
            <person name="Jaffe D.B."/>
            <person name="Jagadeeshan S."/>
            <person name="Jeck W.R."/>
            <person name="Johnson J."/>
            <person name="Jones C.D."/>
            <person name="Jordan W.C."/>
            <person name="Karpen G.H."/>
            <person name="Kataoka E."/>
            <person name="Keightley P.D."/>
            <person name="Kheradpour P."/>
            <person name="Kirkness E.F."/>
            <person name="Koerich L.B."/>
            <person name="Kristiansen K."/>
            <person name="Kudrna D."/>
            <person name="Kulathinal R.J."/>
            <person name="Kumar S."/>
            <person name="Kwok R."/>
            <person name="Lander E."/>
            <person name="Langley C.H."/>
            <person name="Lapoint R."/>
            <person name="Lazzaro B.P."/>
            <person name="Lee S.J."/>
            <person name="Levesque L."/>
            <person name="Li R."/>
            <person name="Lin C.F."/>
            <person name="Lin M.F."/>
            <person name="Lindblad-Toh K."/>
            <person name="Llopart A."/>
            <person name="Long M."/>
            <person name="Low L."/>
            <person name="Lozovsky E."/>
            <person name="Lu J."/>
            <person name="Luo M."/>
            <person name="Machado C.A."/>
            <person name="Makalowski W."/>
            <person name="Marzo M."/>
            <person name="Matsuda M."/>
            <person name="Matzkin L."/>
            <person name="McAllister B."/>
            <person name="McBride C.S."/>
            <person name="McKernan B."/>
            <person name="McKernan K."/>
            <person name="Mendez-Lago M."/>
            <person name="Minx P."/>
            <person name="Mollenhauer M.U."/>
            <person name="Montooth K."/>
            <person name="Mount S.M."/>
            <person name="Mu X."/>
            <person name="Myers E."/>
            <person name="Negre B."/>
            <person name="Newfeld S."/>
            <person name="Nielsen R."/>
            <person name="Noor M.A."/>
            <person name="O'Grady P."/>
            <person name="Pachter L."/>
            <person name="Papaceit M."/>
            <person name="Parisi M.J."/>
            <person name="Parisi M."/>
            <person name="Parts L."/>
            <person name="Pedersen J.S."/>
            <person name="Pesole G."/>
            <person name="Phillippy A.M."/>
            <person name="Ponting C.P."/>
            <person name="Pop M."/>
            <person name="Porcelli D."/>
            <person name="Powell J.R."/>
            <person name="Prohaska S."/>
            <person name="Pruitt K."/>
            <person name="Puig M."/>
            <person name="Quesneville H."/>
            <person name="Ram K.R."/>
            <person name="Rand D."/>
            <person name="Rasmussen M.D."/>
            <person name="Reed L.K."/>
            <person name="Reenan R."/>
            <person name="Reily A."/>
            <person name="Remington K.A."/>
            <person name="Rieger T.T."/>
            <person name="Ritchie M.G."/>
            <person name="Robin C."/>
            <person name="Rogers Y.H."/>
            <person name="Rohde C."/>
            <person name="Rozas J."/>
            <person name="Rubenfield M.J."/>
            <person name="Ruiz A."/>
            <person name="Russo S."/>
            <person name="Salzberg S.L."/>
            <person name="Sanchez-Gracia A."/>
            <person name="Saranga D.J."/>
            <person name="Sato H."/>
            <person name="Schaeffer S.W."/>
            <person name="Schatz M.C."/>
            <person name="Schlenke T."/>
            <person name="Schwartz R."/>
            <person name="Segarra C."/>
            <person name="Singh R.S."/>
            <person name="Sirot L."/>
            <person name="Sirota M."/>
            <person name="Sisneros N.B."/>
            <person name="Smith C.D."/>
            <person name="Smith T.F."/>
            <person name="Spieth J."/>
            <person name="Stage D.E."/>
            <person name="Stark A."/>
            <person name="Stephan W."/>
            <person name="Strausberg R.L."/>
            <person name="Strempel S."/>
            <person name="Sturgill D."/>
            <person name="Sutton G."/>
            <person name="Sutton G.G."/>
            <person name="Tao W."/>
            <person name="Teichmann S."/>
            <person name="Tobari Y.N."/>
            <person name="Tomimura Y."/>
            <person name="Tsolas J.M."/>
            <person name="Valente V.L."/>
            <person name="Venter E."/>
            <person name="Venter J.C."/>
            <person name="Vicario S."/>
            <person name="Vieira F.G."/>
            <person name="Vilella A.J."/>
            <person name="Villasante A."/>
            <person name="Walenz B."/>
            <person name="Wang J."/>
            <person name="Wasserman M."/>
            <person name="Watts T."/>
            <person name="Wilson D."/>
            <person name="Wilson R.K."/>
            <person name="Wing R.A."/>
            <person name="Wolfner M.F."/>
            <person name="Wong A."/>
            <person name="Wong G.K."/>
            <person name="Wu C.I."/>
            <person name="Wu G."/>
            <person name="Yamamoto D."/>
            <person name="Yang H.P."/>
            <person name="Yang S.P."/>
            <person name="Yorke J.A."/>
            <person name="Yoshida K."/>
            <person name="Zdobnov E."/>
            <person name="Zhang P."/>
            <person name="Zhang Y."/>
            <person name="Zimin A.V."/>
            <person name="Baldwin J."/>
            <person name="Abdouelleil A."/>
            <person name="Abdulkadir J."/>
            <person name="Abebe A."/>
            <person name="Abera B."/>
            <person name="Abreu J."/>
            <person name="Acer S.C."/>
            <person name="Aftuck L."/>
            <person name="Alexander A."/>
            <person name="An P."/>
            <person name="Anderson E."/>
            <person name="Anderson S."/>
            <person name="Arachi H."/>
            <person name="Azer M."/>
            <person name="Bachantsang P."/>
            <person name="Barry A."/>
            <person name="Bayul T."/>
            <person name="Berlin A."/>
            <person name="Bessette D."/>
            <person name="Bloom T."/>
            <person name="Blye J."/>
            <person name="Boguslavskiy L."/>
            <person name="Bonnet C."/>
            <person name="Boukhgalter B."/>
            <person name="Bourzgui I."/>
            <person name="Brown A."/>
            <person name="Cahill P."/>
            <person name="Channer S."/>
            <person name="Cheshatsang Y."/>
            <person name="Chuda L."/>
            <person name="Citroen M."/>
            <person name="Collymore A."/>
            <person name="Cooke P."/>
            <person name="Costello M."/>
            <person name="D'Aco K."/>
            <person name="Daza R."/>
            <person name="De Haan G."/>
            <person name="DeGray S."/>
            <person name="DeMaso C."/>
            <person name="Dhargay N."/>
            <person name="Dooley K."/>
            <person name="Dooley E."/>
            <person name="Doricent M."/>
            <person name="Dorje P."/>
            <person name="Dorjee K."/>
            <person name="Dupes A."/>
            <person name="Elong R."/>
            <person name="Falk J."/>
            <person name="Farina A."/>
            <person name="Faro S."/>
            <person name="Ferguson D."/>
            <person name="Fisher S."/>
            <person name="Foley C.D."/>
            <person name="Franke A."/>
            <person name="Friedrich D."/>
            <person name="Gadbois L."/>
            <person name="Gearin G."/>
            <person name="Gearin C.R."/>
            <person name="Giannoukos G."/>
            <person name="Goode T."/>
            <person name="Graham J."/>
            <person name="Grandbois E."/>
            <person name="Grewal S."/>
            <person name="Gyaltsen K."/>
            <person name="Hafez N."/>
            <person name="Hagos B."/>
            <person name="Hall J."/>
            <person name="Henson C."/>
            <person name="Hollinger A."/>
            <person name="Honan T."/>
            <person name="Huard M.D."/>
            <person name="Hughes L."/>
            <person name="Hurhula B."/>
            <person name="Husby M.E."/>
            <person name="Kamat A."/>
            <person name="Kanga B."/>
            <person name="Kashin S."/>
            <person name="Khazanovich D."/>
            <person name="Kisner P."/>
            <person name="Lance K."/>
            <person name="Lara M."/>
            <person name="Lee W."/>
            <person name="Lennon N."/>
            <person name="Letendre F."/>
            <person name="LeVine R."/>
            <person name="Lipovsky A."/>
            <person name="Liu X."/>
            <person name="Liu J."/>
            <person name="Liu S."/>
            <person name="Lokyitsang T."/>
            <person name="Lokyitsang Y."/>
            <person name="Lubonja R."/>
            <person name="Lui A."/>
            <person name="MacDonald P."/>
            <person name="Magnisalis V."/>
            <person name="Maru K."/>
            <person name="Matthews C."/>
            <person name="McCusker W."/>
            <person name="McDonough S."/>
            <person name="Mehta T."/>
            <person name="Meldrim J."/>
            <person name="Meneus L."/>
            <person name="Mihai O."/>
            <person name="Mihalev A."/>
            <person name="Mihova T."/>
            <person name="Mittelman R."/>
            <person name="Mlenga V."/>
            <person name="Montmayeur A."/>
            <person name="Mulrain L."/>
            <person name="Navidi A."/>
            <person name="Naylor J."/>
            <person name="Negash T."/>
            <person name="Nguyen T."/>
            <person name="Nguyen N."/>
            <person name="Nicol R."/>
            <person name="Norbu C."/>
            <person name="Norbu N."/>
            <person name="Novod N."/>
            <person name="O'Neill B."/>
            <person name="Osman S."/>
            <person name="Markiewicz E."/>
            <person name="Oyono O.L."/>
            <person name="Patti C."/>
            <person name="Phunkhang P."/>
            <person name="Pierre F."/>
            <person name="Priest M."/>
            <person name="Raghuraman S."/>
            <person name="Rege F."/>
            <person name="Reyes R."/>
            <person name="Rise C."/>
            <person name="Rogov P."/>
            <person name="Ross K."/>
            <person name="Ryan E."/>
            <person name="Settipalli S."/>
            <person name="Shea T."/>
            <person name="Sherpa N."/>
            <person name="Shi L."/>
            <person name="Shih D."/>
            <person name="Sparrow T."/>
            <person name="Spaulding J."/>
            <person name="Stalker J."/>
            <person name="Stange-Thomann N."/>
            <person name="Stavropoulos S."/>
            <person name="Stone C."/>
            <person name="Strader C."/>
            <person name="Tesfaye S."/>
            <person name="Thomson T."/>
            <person name="Thoulutsang Y."/>
            <person name="Thoulutsang D."/>
            <person name="Topham K."/>
            <person name="Topping I."/>
            <person name="Tsamla T."/>
            <person name="Vassiliev H."/>
            <person name="Vo A."/>
            <person name="Wangchuk T."/>
            <person name="Wangdi T."/>
            <person name="Weiand M."/>
            <person name="Wilkinson J."/>
            <person name="Wilson A."/>
            <person name="Yadav S."/>
            <person name="Young G."/>
            <person name="Yu Q."/>
            <person name="Zembek L."/>
            <person name="Zhong D."/>
            <person name="Zimmer A."/>
            <person name="Zwirko Z."/>
            <person name="Jaffe D.B."/>
            <person name="Alvarez P."/>
            <person name="Brockman W."/>
            <person name="Butler J."/>
            <person name="Chin C."/>
            <person name="Gnerre S."/>
            <person name="Grabherr M."/>
            <person name="Kleber M."/>
            <person name="Mauceli E."/>
            <person name="MacCallum I."/>
        </authorList>
    </citation>
    <scope>NUCLEOTIDE SEQUENCE [LARGE SCALE GENOMIC DNA]</scope>
    <source>
        <strain evidence="15">white501</strain>
    </source>
</reference>
<dbReference type="OMA" id="STHANKH"/>
<dbReference type="AlphaFoldDB" id="B4QA76"/>
<comment type="subcellular location">
    <subcellularLocation>
        <location evidence="1">Membrane</location>
        <topology evidence="1">Multi-pass membrane protein</topology>
    </subcellularLocation>
</comment>
<feature type="transmembrane region" description="Helical" evidence="10">
    <location>
        <begin position="1036"/>
        <end position="1057"/>
    </location>
</feature>
<feature type="domain" description="PHD-type" evidence="11">
    <location>
        <begin position="117"/>
        <end position="177"/>
    </location>
</feature>
<dbReference type="PhylomeDB" id="B4QA76"/>
<dbReference type="GO" id="GO:0016020">
    <property type="term" value="C:membrane"/>
    <property type="evidence" value="ECO:0007669"/>
    <property type="project" value="UniProtKB-SubCell"/>
</dbReference>
<dbReference type="CDD" id="cd15561">
    <property type="entry name" value="PHD1_PHF14"/>
    <property type="match status" value="1"/>
</dbReference>
<keyword evidence="3" id="KW-0479">Metal-binding</keyword>
<dbReference type="InterPro" id="IPR050382">
    <property type="entry name" value="MFS_Na/Anion_cotransporter"/>
</dbReference>
<dbReference type="InterPro" id="IPR020846">
    <property type="entry name" value="MFS_dom"/>
</dbReference>
<dbReference type="Pfam" id="PF07690">
    <property type="entry name" value="MFS_1"/>
    <property type="match status" value="1"/>
</dbReference>
<evidence type="ECO:0000256" key="6">
    <source>
        <dbReference type="ARBA" id="ARBA00022989"/>
    </source>
</evidence>
<keyword evidence="7 10" id="KW-0472">Membrane</keyword>
<keyword evidence="5" id="KW-0862">Zinc</keyword>
<evidence type="ECO:0000256" key="3">
    <source>
        <dbReference type="ARBA" id="ARBA00022723"/>
    </source>
</evidence>
<evidence type="ECO:0000259" key="11">
    <source>
        <dbReference type="PROSITE" id="PS50016"/>
    </source>
</evidence>
<dbReference type="PROSITE" id="PS50016">
    <property type="entry name" value="ZF_PHD_2"/>
    <property type="match status" value="2"/>
</dbReference>
<feature type="transmembrane region" description="Helical" evidence="10">
    <location>
        <begin position="994"/>
        <end position="1016"/>
    </location>
</feature>
<dbReference type="GO" id="GO:0015867">
    <property type="term" value="P:ATP transport"/>
    <property type="evidence" value="ECO:0007669"/>
    <property type="project" value="TreeGrafter"/>
</dbReference>
<dbReference type="InterPro" id="IPR019787">
    <property type="entry name" value="Znf_PHD-finger"/>
</dbReference>
<dbReference type="InterPro" id="IPR044777">
    <property type="entry name" value="SLC17A9-like"/>
</dbReference>
<feature type="compositionally biased region" description="Low complexity" evidence="9">
    <location>
        <begin position="46"/>
        <end position="57"/>
    </location>
</feature>
<keyword evidence="2 10" id="KW-0812">Transmembrane</keyword>
<dbReference type="Proteomes" id="UP000000304">
    <property type="component" value="Chromosome 2L"/>
</dbReference>
<feature type="compositionally biased region" description="Basic residues" evidence="9">
    <location>
        <begin position="777"/>
        <end position="791"/>
    </location>
</feature>
<feature type="domain" description="Major facilitator superfamily (MFS) profile" evidence="12">
    <location>
        <begin position="757"/>
        <end position="1183"/>
    </location>
</feature>
<feature type="region of interest" description="Disordered" evidence="9">
    <location>
        <begin position="550"/>
        <end position="576"/>
    </location>
</feature>
<dbReference type="InterPro" id="IPR011701">
    <property type="entry name" value="MFS"/>
</dbReference>
<dbReference type="PROSITE" id="PS50850">
    <property type="entry name" value="MFS"/>
    <property type="match status" value="1"/>
</dbReference>
<dbReference type="Gene3D" id="3.30.40.10">
    <property type="entry name" value="Zinc/RING finger domain, C3HC4 (zinc finger)"/>
    <property type="match status" value="2"/>
</dbReference>
<feature type="transmembrane region" description="Helical" evidence="10">
    <location>
        <begin position="934"/>
        <end position="956"/>
    </location>
</feature>
<dbReference type="SMART" id="SM00249">
    <property type="entry name" value="PHD"/>
    <property type="match status" value="3"/>
</dbReference>
<dbReference type="InterPro" id="IPR001965">
    <property type="entry name" value="Znf_PHD"/>
</dbReference>
<feature type="domain" description="PHD-type" evidence="11">
    <location>
        <begin position="583"/>
        <end position="637"/>
    </location>
</feature>
<evidence type="ECO:0000256" key="9">
    <source>
        <dbReference type="SAM" id="MobiDB-lite"/>
    </source>
</evidence>
<evidence type="ECO:0000259" key="13">
    <source>
        <dbReference type="PROSITE" id="PS51805"/>
    </source>
</evidence>
<dbReference type="InterPro" id="IPR019786">
    <property type="entry name" value="Zinc_finger_PHD-type_CS"/>
</dbReference>
<dbReference type="InterPro" id="IPR013083">
    <property type="entry name" value="Znf_RING/FYVE/PHD"/>
</dbReference>
<keyword evidence="15" id="KW-1185">Reference proteome</keyword>
<dbReference type="PROSITE" id="PS01359">
    <property type="entry name" value="ZF_PHD_1"/>
    <property type="match status" value="2"/>
</dbReference>
<evidence type="ECO:0000259" key="12">
    <source>
        <dbReference type="PROSITE" id="PS50850"/>
    </source>
</evidence>
<dbReference type="InterPro" id="IPR034732">
    <property type="entry name" value="EPHD"/>
</dbReference>
<dbReference type="Pfam" id="PF00628">
    <property type="entry name" value="PHD"/>
    <property type="match status" value="1"/>
</dbReference>
<dbReference type="SUPFAM" id="SSF57903">
    <property type="entry name" value="FYVE/PHD zinc finger"/>
    <property type="match status" value="2"/>
</dbReference>
<feature type="transmembrane region" description="Helical" evidence="10">
    <location>
        <begin position="906"/>
        <end position="928"/>
    </location>
</feature>
<sequence length="1183" mass="129603">MKRARQPKITTQALLDFDLGESSSDSDFLPDIDNCSDGSKDESDGDGSSSDASGGSDSDSDSDAESEDSTLQLRQLLAETEPSPLENGINGVDHCAASSPAAPVPRVPLQLSSAPAKRMCCVCLGERSDDVNEIVECDSCSVSVHEGCYGVSDNVSISSTNSTCSTEPWFCEACRAGVSEPDCELCPNKGGIYKETDVGKWVHLICALYVPGVAFGEVEQLSSVTLFEMQYSKWGAKVCSLCDNALFARTGVCIGCDAGMCKTYFHVTCAQVAGFLIEAHHEDDAADPFYAHCKMHSEKEMIKKRRRNYHTLRLNKMQRAREKEAVAAEHETPAPHLNPAQARIQRKLLKIQHKYARHKELKPTPWVPTQKMSRLLTTSASACRRLLAKAEIMSVDVQHLEQREAHINALTDIRKKWHIAPAFSVEFTAYYMDRIVRMDDFRQQQRELISHNAILSKDQDVLRAQYDSALEERKAVKATKDSLLTSIKSLHTALTQIAPNMTLPSVDLIAHPLPEAPPKTSTPTPPQRPISVPTAAALKMGVGFPLGHLGPPGSKMDSSRMLSTHAKQGKHSSSSASVEAAPSVSCGICKRSKDQHLLVKCDTCNLHYHLGCLNPPLTRPPKKSKQYGWQCSECCDKSEGSDAVTEISSGPRKSRTRFNKDGHLVYVDRYSLDDIPVAAVSVPKESHTKRALNKSLPAPAPEYIEDLTKSPKRPKLQSPCKTPINVPTENVTPTTDAAPVAASAATPAAAPTLPTPNTIVINLSGCEDSIDDSSGKLSRKGKRKDKHKNKHNLSSDTEKSIGKEHKRKRKKRAHLDESSTHLDTVVGGYFSDRFGGQRVILFAAIGWSLITFLMPTIIWTAGSIKSYAIPFIVAIRILNGALQGVHFPSMISLTSQNLCPNERSSFFGLLTAGSALGTLLTGIMGSFLLDYFGWSYVFRVIGLMGIAWALVLRYYAMAGERNRIINIATPSRLCANKSPAETTAVPWLRYFSRLSFWACVLTHACEMNCFFVLLSWLPTYFHDGFPHAKGWVVNMIPWLALPPCTLFAKYLTTRLLAREWHTTTVRKLIQSCCFAAQNLALFVMSRTSDFHTALICMTIIIGGTGFHNNAVTVNPQDLAPLHSGSVFGLMNTVGAIPGFLGVYLAGHILELTQSWPMVFSAAAGINLVGWIIFMVFGSAEAIV</sequence>
<evidence type="ECO:0000256" key="7">
    <source>
        <dbReference type="ARBA" id="ARBA00023136"/>
    </source>
</evidence>
<feature type="transmembrane region" description="Helical" evidence="10">
    <location>
        <begin position="1126"/>
        <end position="1146"/>
    </location>
</feature>
<dbReference type="CDD" id="cd15674">
    <property type="entry name" value="ePHD_PHF14"/>
    <property type="match status" value="1"/>
</dbReference>
<feature type="compositionally biased region" description="Basic residues" evidence="9">
    <location>
        <begin position="804"/>
        <end position="813"/>
    </location>
</feature>
<gene>
    <name evidence="14" type="primary">Dsim\GD22709</name>
    <name evidence="14" type="ORF">Dsim_GD22709</name>
</gene>
<keyword evidence="6 10" id="KW-1133">Transmembrane helix</keyword>
<evidence type="ECO:0000256" key="8">
    <source>
        <dbReference type="PROSITE-ProRule" id="PRU00146"/>
    </source>
</evidence>
<feature type="region of interest" description="Disordered" evidence="9">
    <location>
        <begin position="710"/>
        <end position="733"/>
    </location>
</feature>
<dbReference type="CDD" id="cd17380">
    <property type="entry name" value="MFS_SLC17A9_like"/>
    <property type="match status" value="1"/>
</dbReference>
<dbReference type="InterPro" id="IPR036259">
    <property type="entry name" value="MFS_trans_sf"/>
</dbReference>
<name>B4QA76_DROSI</name>
<evidence type="ECO:0000256" key="10">
    <source>
        <dbReference type="SAM" id="Phobius"/>
    </source>
</evidence>
<evidence type="ECO:0000256" key="2">
    <source>
        <dbReference type="ARBA" id="ARBA00022692"/>
    </source>
</evidence>
<dbReference type="HOGENOM" id="CLU_006506_1_0_1"/>
<dbReference type="InterPro" id="IPR011011">
    <property type="entry name" value="Znf_FYVE_PHD"/>
</dbReference>
<dbReference type="SUPFAM" id="SSF103473">
    <property type="entry name" value="MFS general substrate transporter"/>
    <property type="match status" value="1"/>
</dbReference>
<accession>B4QA76</accession>
<feature type="domain" description="PHD-type" evidence="13">
    <location>
        <begin position="180"/>
        <end position="297"/>
    </location>
</feature>